<dbReference type="PROSITE" id="PS00676">
    <property type="entry name" value="SIGMA54_INTERACT_2"/>
    <property type="match status" value="1"/>
</dbReference>
<evidence type="ECO:0000256" key="2">
    <source>
        <dbReference type="ARBA" id="ARBA00022840"/>
    </source>
</evidence>
<dbReference type="GO" id="GO:0005524">
    <property type="term" value="F:ATP binding"/>
    <property type="evidence" value="ECO:0007669"/>
    <property type="project" value="UniProtKB-KW"/>
</dbReference>
<keyword evidence="3" id="KW-0805">Transcription regulation</keyword>
<dbReference type="Gene3D" id="3.40.50.300">
    <property type="entry name" value="P-loop containing nucleotide triphosphate hydrolases"/>
    <property type="match status" value="1"/>
</dbReference>
<dbReference type="PROSITE" id="PS00688">
    <property type="entry name" value="SIGMA54_INTERACT_3"/>
    <property type="match status" value="1"/>
</dbReference>
<keyword evidence="2" id="KW-0067">ATP-binding</keyword>
<name>M4VSH2_9BACT</name>
<dbReference type="STRING" id="1184267.A11Q_1938"/>
<dbReference type="PANTHER" id="PTHR32071">
    <property type="entry name" value="TRANSCRIPTIONAL REGULATORY PROTEIN"/>
    <property type="match status" value="1"/>
</dbReference>
<dbReference type="KEGG" id="bex:A11Q_1938"/>
<dbReference type="AlphaFoldDB" id="M4VSH2"/>
<evidence type="ECO:0000256" key="3">
    <source>
        <dbReference type="ARBA" id="ARBA00023015"/>
    </source>
</evidence>
<dbReference type="InterPro" id="IPR002197">
    <property type="entry name" value="HTH_Fis"/>
</dbReference>
<dbReference type="OrthoDB" id="5289903at2"/>
<dbReference type="GO" id="GO:0006355">
    <property type="term" value="P:regulation of DNA-templated transcription"/>
    <property type="evidence" value="ECO:0007669"/>
    <property type="project" value="InterPro"/>
</dbReference>
<organism evidence="7 8">
    <name type="scientific">Pseudobdellovibrio exovorus JSS</name>
    <dbReference type="NCBI Taxonomy" id="1184267"/>
    <lineage>
        <taxon>Bacteria</taxon>
        <taxon>Pseudomonadati</taxon>
        <taxon>Bdellovibrionota</taxon>
        <taxon>Bdellovibrionia</taxon>
        <taxon>Bdellovibrionales</taxon>
        <taxon>Pseudobdellovibrionaceae</taxon>
        <taxon>Pseudobdellovibrio</taxon>
    </lineage>
</organism>
<dbReference type="RefSeq" id="WP_015470644.1">
    <property type="nucleotide sequence ID" value="NC_020813.1"/>
</dbReference>
<accession>M4VSH2</accession>
<dbReference type="FunFam" id="3.40.50.300:FF:000006">
    <property type="entry name" value="DNA-binding transcriptional regulator NtrC"/>
    <property type="match status" value="1"/>
</dbReference>
<dbReference type="Pfam" id="PF02954">
    <property type="entry name" value="HTH_8"/>
    <property type="match status" value="1"/>
</dbReference>
<sequence>MSESNATSLPHLPSSLLQSQTQSSWVAQQKVTETKQIIYKSDVMMQLMKMIERVAPSQASVLVMGESGTGKELIARAIHDKSNRRNKPFVAINCGALRETLLESELFGHEKGSFTGAYNRKIGLAEAANGGTLFLDEIGELPLAIQAKLLRFIQEGEIYRVGGKDPIKVDIRLVCATNRELDQEVMRGNFREDLFYRINTIVVSAPPLRRRKEDIPVLVNYFLSSGNSFMNRGKSIDEEAMKIMVKYEWPGNIRELQNACERLQILSEGHMIMVNDLPEGIRNPEVMEDSMEFDPSVPLYDLEKKYILKALAHYGGNKTQAAQGLGITIKTLYNKLHEYGEFEKYAVHSKPMKD</sequence>
<dbReference type="HOGENOM" id="CLU_000445_0_7_7"/>
<dbReference type="GO" id="GO:0043565">
    <property type="term" value="F:sequence-specific DNA binding"/>
    <property type="evidence" value="ECO:0007669"/>
    <property type="project" value="InterPro"/>
</dbReference>
<evidence type="ECO:0000259" key="6">
    <source>
        <dbReference type="PROSITE" id="PS50045"/>
    </source>
</evidence>
<reference evidence="7 8" key="1">
    <citation type="journal article" date="2013" name="ISME J.">
        <title>By their genes ye shall know them: genomic signatures of predatory bacteria.</title>
        <authorList>
            <person name="Pasternak Z."/>
            <person name="Pietrokovski S."/>
            <person name="Rotem O."/>
            <person name="Gophna U."/>
            <person name="Lurie-Weinberger M.N."/>
            <person name="Jurkevitch E."/>
        </authorList>
    </citation>
    <scope>NUCLEOTIDE SEQUENCE [LARGE SCALE GENOMIC DNA]</scope>
    <source>
        <strain evidence="7 8">JSS</strain>
    </source>
</reference>
<evidence type="ECO:0000313" key="7">
    <source>
        <dbReference type="EMBL" id="AGH96154.1"/>
    </source>
</evidence>
<evidence type="ECO:0000256" key="1">
    <source>
        <dbReference type="ARBA" id="ARBA00022741"/>
    </source>
</evidence>
<dbReference type="PATRIC" id="fig|1184267.3.peg.1963"/>
<gene>
    <name evidence="7" type="ORF">A11Q_1938</name>
</gene>
<dbReference type="eggNOG" id="COG2204">
    <property type="taxonomic scope" value="Bacteria"/>
</dbReference>
<evidence type="ECO:0000313" key="8">
    <source>
        <dbReference type="Proteomes" id="UP000012040"/>
    </source>
</evidence>
<dbReference type="InterPro" id="IPR025943">
    <property type="entry name" value="Sigma_54_int_dom_ATP-bd_2"/>
</dbReference>
<dbReference type="InterPro" id="IPR002078">
    <property type="entry name" value="Sigma_54_int"/>
</dbReference>
<dbReference type="InterPro" id="IPR009057">
    <property type="entry name" value="Homeodomain-like_sf"/>
</dbReference>
<dbReference type="InterPro" id="IPR025944">
    <property type="entry name" value="Sigma_54_int_dom_CS"/>
</dbReference>
<protein>
    <submittedName>
        <fullName evidence="7">Transcriptional regulator</fullName>
    </submittedName>
</protein>
<dbReference type="Gene3D" id="1.10.10.60">
    <property type="entry name" value="Homeodomain-like"/>
    <property type="match status" value="1"/>
</dbReference>
<dbReference type="CDD" id="cd00009">
    <property type="entry name" value="AAA"/>
    <property type="match status" value="1"/>
</dbReference>
<keyword evidence="4" id="KW-0238">DNA-binding</keyword>
<evidence type="ECO:0000256" key="5">
    <source>
        <dbReference type="ARBA" id="ARBA00023163"/>
    </source>
</evidence>
<keyword evidence="1" id="KW-0547">Nucleotide-binding</keyword>
<dbReference type="PRINTS" id="PR01590">
    <property type="entry name" value="HTHFIS"/>
</dbReference>
<dbReference type="Pfam" id="PF00158">
    <property type="entry name" value="Sigma54_activat"/>
    <property type="match status" value="1"/>
</dbReference>
<dbReference type="Gene3D" id="1.10.8.60">
    <property type="match status" value="1"/>
</dbReference>
<dbReference type="EMBL" id="CP003537">
    <property type="protein sequence ID" value="AGH96154.1"/>
    <property type="molecule type" value="Genomic_DNA"/>
</dbReference>
<dbReference type="InterPro" id="IPR058031">
    <property type="entry name" value="AAA_lid_NorR"/>
</dbReference>
<dbReference type="InterPro" id="IPR025662">
    <property type="entry name" value="Sigma_54_int_dom_ATP-bd_1"/>
</dbReference>
<evidence type="ECO:0000256" key="4">
    <source>
        <dbReference type="ARBA" id="ARBA00023125"/>
    </source>
</evidence>
<dbReference type="SUPFAM" id="SSF46689">
    <property type="entry name" value="Homeodomain-like"/>
    <property type="match status" value="1"/>
</dbReference>
<feature type="domain" description="Sigma-54 factor interaction" evidence="6">
    <location>
        <begin position="37"/>
        <end position="265"/>
    </location>
</feature>
<proteinExistence type="predicted"/>
<dbReference type="SMART" id="SM00382">
    <property type="entry name" value="AAA"/>
    <property type="match status" value="1"/>
</dbReference>
<dbReference type="PROSITE" id="PS00675">
    <property type="entry name" value="SIGMA54_INTERACT_1"/>
    <property type="match status" value="1"/>
</dbReference>
<keyword evidence="8" id="KW-1185">Reference proteome</keyword>
<dbReference type="InterPro" id="IPR027417">
    <property type="entry name" value="P-loop_NTPase"/>
</dbReference>
<dbReference type="SUPFAM" id="SSF52540">
    <property type="entry name" value="P-loop containing nucleoside triphosphate hydrolases"/>
    <property type="match status" value="1"/>
</dbReference>
<dbReference type="InterPro" id="IPR003593">
    <property type="entry name" value="AAA+_ATPase"/>
</dbReference>
<dbReference type="Proteomes" id="UP000012040">
    <property type="component" value="Chromosome"/>
</dbReference>
<dbReference type="PROSITE" id="PS50045">
    <property type="entry name" value="SIGMA54_INTERACT_4"/>
    <property type="match status" value="1"/>
</dbReference>
<dbReference type="Pfam" id="PF25601">
    <property type="entry name" value="AAA_lid_14"/>
    <property type="match status" value="1"/>
</dbReference>
<keyword evidence="5" id="KW-0804">Transcription</keyword>